<dbReference type="SUPFAM" id="SSF52540">
    <property type="entry name" value="P-loop containing nucleoside triphosphate hydrolases"/>
    <property type="match status" value="1"/>
</dbReference>
<name>A0A0D7A1F6_9AGAR</name>
<evidence type="ECO:0000259" key="1">
    <source>
        <dbReference type="Pfam" id="PF00270"/>
    </source>
</evidence>
<proteinExistence type="predicted"/>
<dbReference type="InterPro" id="IPR016084">
    <property type="entry name" value="Haem_Oase-like_multi-hlx"/>
</dbReference>
<keyword evidence="3" id="KW-1185">Reference proteome</keyword>
<accession>A0A0D7A1F6</accession>
<organism evidence="2 3">
    <name type="scientific">Fistulina hepatica ATCC 64428</name>
    <dbReference type="NCBI Taxonomy" id="1128425"/>
    <lineage>
        <taxon>Eukaryota</taxon>
        <taxon>Fungi</taxon>
        <taxon>Dikarya</taxon>
        <taxon>Basidiomycota</taxon>
        <taxon>Agaricomycotina</taxon>
        <taxon>Agaricomycetes</taxon>
        <taxon>Agaricomycetidae</taxon>
        <taxon>Agaricales</taxon>
        <taxon>Fistulinaceae</taxon>
        <taxon>Fistulina</taxon>
    </lineage>
</organism>
<dbReference type="InterPro" id="IPR011545">
    <property type="entry name" value="DEAD/DEAH_box_helicase_dom"/>
</dbReference>
<dbReference type="InterPro" id="IPR027417">
    <property type="entry name" value="P-loop_NTPase"/>
</dbReference>
<dbReference type="GO" id="GO:0003676">
    <property type="term" value="F:nucleic acid binding"/>
    <property type="evidence" value="ECO:0007669"/>
    <property type="project" value="InterPro"/>
</dbReference>
<evidence type="ECO:0000313" key="3">
    <source>
        <dbReference type="Proteomes" id="UP000054144"/>
    </source>
</evidence>
<dbReference type="AlphaFoldDB" id="A0A0D7A1F6"/>
<gene>
    <name evidence="2" type="ORF">FISHEDRAFT_62887</name>
</gene>
<dbReference type="SUPFAM" id="SSF48613">
    <property type="entry name" value="Heme oxygenase-like"/>
    <property type="match status" value="1"/>
</dbReference>
<evidence type="ECO:0000313" key="2">
    <source>
        <dbReference type="EMBL" id="KIY43249.1"/>
    </source>
</evidence>
<protein>
    <recommendedName>
        <fullName evidence="1">DEAD/DEAH-box helicase domain-containing protein</fullName>
    </recommendedName>
</protein>
<dbReference type="Gene3D" id="3.40.50.300">
    <property type="entry name" value="P-loop containing nucleotide triphosphate hydrolases"/>
    <property type="match status" value="1"/>
</dbReference>
<dbReference type="Proteomes" id="UP000054144">
    <property type="component" value="Unassembled WGS sequence"/>
</dbReference>
<feature type="domain" description="DEAD/DEAH-box helicase" evidence="1">
    <location>
        <begin position="33"/>
        <end position="194"/>
    </location>
</feature>
<dbReference type="Pfam" id="PF00270">
    <property type="entry name" value="DEAD"/>
    <property type="match status" value="1"/>
</dbReference>
<dbReference type="GO" id="GO:0005524">
    <property type="term" value="F:ATP binding"/>
    <property type="evidence" value="ECO:0007669"/>
    <property type="project" value="InterPro"/>
</dbReference>
<dbReference type="EMBL" id="KN882115">
    <property type="protein sequence ID" value="KIY43249.1"/>
    <property type="molecule type" value="Genomic_DNA"/>
</dbReference>
<reference evidence="2 3" key="1">
    <citation type="journal article" date="2015" name="Fungal Genet. Biol.">
        <title>Evolution of novel wood decay mechanisms in Agaricales revealed by the genome sequences of Fistulina hepatica and Cylindrobasidium torrendii.</title>
        <authorList>
            <person name="Floudas D."/>
            <person name="Held B.W."/>
            <person name="Riley R."/>
            <person name="Nagy L.G."/>
            <person name="Koehler G."/>
            <person name="Ransdell A.S."/>
            <person name="Younus H."/>
            <person name="Chow J."/>
            <person name="Chiniquy J."/>
            <person name="Lipzen A."/>
            <person name="Tritt A."/>
            <person name="Sun H."/>
            <person name="Haridas S."/>
            <person name="LaButti K."/>
            <person name="Ohm R.A."/>
            <person name="Kues U."/>
            <person name="Blanchette R.A."/>
            <person name="Grigoriev I.V."/>
            <person name="Minto R.E."/>
            <person name="Hibbett D.S."/>
        </authorList>
    </citation>
    <scope>NUCLEOTIDE SEQUENCE [LARGE SCALE GENOMIC DNA]</scope>
    <source>
        <strain evidence="2 3">ATCC 64428</strain>
    </source>
</reference>
<sequence length="228" mass="25558">MTDGPPILWCSQEGHALARKILSNKPYVPHDYQIDGVVHTLDHEHLVAVTPTGSGKSGYHAMPMQILLAIANDPCIISPYSYHVPKHPKALLIYPTNALEEQQAENLNKLGVPAIAINSNILHTERTAGRDPWKCAHSDEVAALCLSPEQLTTKEFERLLNDEGFVKNICLWGIDEIHFIESWGTQDVIEDAAAEDPPTPARFAEWRSVWRKCTQLEKAFWDMAMNLS</sequence>
<dbReference type="OrthoDB" id="3269685at2759"/>